<sequence>MTAQQRGPLDPRALNRALLARQLLTERSDMTAVDAVEHLVGMQAQAPNPPYVGLWTRLAGFRIEDLSRLVEERAVVRLVLMRGTLHLVSARDCLRLRPVLRGSLESRLTGTFGRKLAGVDLAEVAALGRQLVEKEPLTLGGLGARLAERVPGRDPFALANVVRNLEPLVQIPPRGLWGESGQAVHTTAEAWLGRPLGTDDSPDETVIRYLAAFGPASVKDMQVWSGMTRLGAVVRRLGARLCAFRDSNGVELYDLPEAPRPDPATPVPVRYLPDFDNILLSHADRSRILTEEQRRLVFTRNGLIRPTFLVDGFVRGMWRIERGRDTATLVLEAFAPLTRGERAELVEEGMRLLAFAAAGCPSPEIRFDDVH</sequence>
<protein>
    <submittedName>
        <fullName evidence="1">Winged helix DNA-binding domain-containing protein</fullName>
    </submittedName>
</protein>
<keyword evidence="1" id="KW-0238">DNA-binding</keyword>
<dbReference type="PANTHER" id="PTHR38479:SF2">
    <property type="entry name" value="WINGED HELIX DNA-BINDING DOMAIN-CONTAINING PROTEIN"/>
    <property type="match status" value="1"/>
</dbReference>
<proteinExistence type="predicted"/>
<comment type="caution">
    <text evidence="1">The sequence shown here is derived from an EMBL/GenBank/DDBJ whole genome shotgun (WGS) entry which is preliminary data.</text>
</comment>
<dbReference type="PANTHER" id="PTHR38479">
    <property type="entry name" value="LMO0824 PROTEIN"/>
    <property type="match status" value="1"/>
</dbReference>
<dbReference type="Proteomes" id="UP001174050">
    <property type="component" value="Unassembled WGS sequence"/>
</dbReference>
<gene>
    <name evidence="1" type="ORF">QWM81_15270</name>
</gene>
<accession>A0ABT7Z7C5</accession>
<evidence type="ECO:0000313" key="1">
    <source>
        <dbReference type="EMBL" id="MDN3295389.1"/>
    </source>
</evidence>
<evidence type="ECO:0000313" key="2">
    <source>
        <dbReference type="Proteomes" id="UP001174050"/>
    </source>
</evidence>
<name>A0ABT7Z7C5_9ACTN</name>
<keyword evidence="2" id="KW-1185">Reference proteome</keyword>
<dbReference type="EMBL" id="JAUEPL010000020">
    <property type="protein sequence ID" value="MDN3295389.1"/>
    <property type="molecule type" value="Genomic_DNA"/>
</dbReference>
<organism evidence="1 2">
    <name type="scientific">Streptomyces ficellus</name>
    <dbReference type="NCBI Taxonomy" id="1977088"/>
    <lineage>
        <taxon>Bacteria</taxon>
        <taxon>Bacillati</taxon>
        <taxon>Actinomycetota</taxon>
        <taxon>Actinomycetes</taxon>
        <taxon>Kitasatosporales</taxon>
        <taxon>Streptomycetaceae</taxon>
        <taxon>Streptomyces</taxon>
    </lineage>
</organism>
<dbReference type="RefSeq" id="WP_290112514.1">
    <property type="nucleotide sequence ID" value="NZ_JAUEPL010000020.1"/>
</dbReference>
<reference evidence="1" key="1">
    <citation type="submission" date="2023-06" db="EMBL/GenBank/DDBJ databases">
        <title>WGS-Sequencing of Streptomyces ficellus isolate 21 collected from sand in Gara Djebilet Iron Mine in Algeria.</title>
        <authorList>
            <person name="Zegers G.P."/>
            <person name="Gomez A."/>
            <person name="Gueddou A."/>
            <person name="Zahara A.F."/>
            <person name="Worth M."/>
            <person name="Sevigny J.L."/>
            <person name="Tisa L."/>
        </authorList>
    </citation>
    <scope>NUCLEOTIDE SEQUENCE</scope>
    <source>
        <strain evidence="1">AS11</strain>
    </source>
</reference>
<dbReference type="Pfam" id="PF06224">
    <property type="entry name" value="AlkZ-like"/>
    <property type="match status" value="1"/>
</dbReference>
<dbReference type="InterPro" id="IPR009351">
    <property type="entry name" value="AlkZ-like"/>
</dbReference>
<dbReference type="GO" id="GO:0003677">
    <property type="term" value="F:DNA binding"/>
    <property type="evidence" value="ECO:0007669"/>
    <property type="project" value="UniProtKB-KW"/>
</dbReference>